<dbReference type="Gene3D" id="3.30.110.90">
    <property type="entry name" value="Amidohydrolase"/>
    <property type="match status" value="2"/>
</dbReference>
<dbReference type="EMBL" id="BAAAGE010000007">
    <property type="protein sequence ID" value="GAA0732637.1"/>
    <property type="molecule type" value="Genomic_DNA"/>
</dbReference>
<dbReference type="InterPro" id="IPR006680">
    <property type="entry name" value="Amidohydro-rel"/>
</dbReference>
<dbReference type="InterPro" id="IPR051781">
    <property type="entry name" value="Metallo-dep_Hydrolase"/>
</dbReference>
<evidence type="ECO:0000313" key="2">
    <source>
        <dbReference type="EMBL" id="GAA0732637.1"/>
    </source>
</evidence>
<proteinExistence type="predicted"/>
<name>A0ABP3UJ90_9FLAO</name>
<dbReference type="PANTHER" id="PTHR43135">
    <property type="entry name" value="ALPHA-D-RIBOSE 1-METHYLPHOSPHONATE 5-TRIPHOSPHATE DIPHOSPHATASE"/>
    <property type="match status" value="1"/>
</dbReference>
<protein>
    <submittedName>
        <fullName evidence="2">Amidohydrolase family protein</fullName>
    </submittedName>
</protein>
<dbReference type="Gene3D" id="2.30.40.10">
    <property type="entry name" value="Urease, subunit C, domain 1"/>
    <property type="match status" value="2"/>
</dbReference>
<feature type="domain" description="Amidohydrolase-related" evidence="1">
    <location>
        <begin position="384"/>
        <end position="478"/>
    </location>
</feature>
<dbReference type="SUPFAM" id="SSF51556">
    <property type="entry name" value="Metallo-dependent hydrolases"/>
    <property type="match status" value="1"/>
</dbReference>
<organism evidence="2 3">
    <name type="scientific">Aquimarina litoralis</name>
    <dbReference type="NCBI Taxonomy" id="584605"/>
    <lineage>
        <taxon>Bacteria</taxon>
        <taxon>Pseudomonadati</taxon>
        <taxon>Bacteroidota</taxon>
        <taxon>Flavobacteriia</taxon>
        <taxon>Flavobacteriales</taxon>
        <taxon>Flavobacteriaceae</taxon>
        <taxon>Aquimarina</taxon>
    </lineage>
</organism>
<sequence length="508" mass="56879">MKKTSIKKIVICTFLIFIMLSIVSCFGVKSQIKHHIGEKTELVNPTIFKTYSGPIAIKGASVLSTDCTKMLDSLTILIKDNKITEIGKDLNITDEYKIIDATGQYLIPGLTDTHAHLQGSKNDLLLYLANGVTHISEMFGREDHLKWRKEAENGALSPKIYVASRKVGSQKGIMRKIRSWFGSQHNYTTTRSARNAVSKYKKQGYDAIKISSFLDADIYKVLIDEAKKQKTPTIGHLPYDVGLKKLYNSGQSQLAHIEEITKSTMLDFGGLSSRNANEYLAYLKKNADDIAIKLKQNNIVVSSTVWIIESIPKQNFDIENFLKNIKLEYQNPGQIEGSKFAKGWLPGNNSYENMDIKNDPELTKKHQLYWKAYVEAIYIMGQALVRNDVSIIAGTDSNTAGVVAGFSLHDELESLKKIGMTNSQILHAATVTPAQWMQSNGGKINVGYRADLVLLEKNPLEEIKNTRTINAVIANGKLIDRTELNKMLLSIKNANNRSRKVSIDKFIN</sequence>
<keyword evidence="3" id="KW-1185">Reference proteome</keyword>
<comment type="caution">
    <text evidence="2">The sequence shown here is derived from an EMBL/GenBank/DDBJ whole genome shotgun (WGS) entry which is preliminary data.</text>
</comment>
<dbReference type="PANTHER" id="PTHR43135:SF3">
    <property type="entry name" value="ALPHA-D-RIBOSE 1-METHYLPHOSPHONATE 5-TRIPHOSPHATE DIPHOSPHATASE"/>
    <property type="match status" value="1"/>
</dbReference>
<evidence type="ECO:0000259" key="1">
    <source>
        <dbReference type="Pfam" id="PF01979"/>
    </source>
</evidence>
<dbReference type="InterPro" id="IPR032466">
    <property type="entry name" value="Metal_Hydrolase"/>
</dbReference>
<dbReference type="Gene3D" id="1.20.58.520">
    <property type="entry name" value="Amidohydrolase"/>
    <property type="match status" value="1"/>
</dbReference>
<dbReference type="Proteomes" id="UP001501758">
    <property type="component" value="Unassembled WGS sequence"/>
</dbReference>
<dbReference type="SUPFAM" id="SSF51338">
    <property type="entry name" value="Composite domain of metallo-dependent hydrolases"/>
    <property type="match status" value="1"/>
</dbReference>
<reference evidence="3" key="1">
    <citation type="journal article" date="2019" name="Int. J. Syst. Evol. Microbiol.">
        <title>The Global Catalogue of Microorganisms (GCM) 10K type strain sequencing project: providing services to taxonomists for standard genome sequencing and annotation.</title>
        <authorList>
            <consortium name="The Broad Institute Genomics Platform"/>
            <consortium name="The Broad Institute Genome Sequencing Center for Infectious Disease"/>
            <person name="Wu L."/>
            <person name="Ma J."/>
        </authorList>
    </citation>
    <scope>NUCLEOTIDE SEQUENCE [LARGE SCALE GENOMIC DNA]</scope>
    <source>
        <strain evidence="3">JCM 15974</strain>
    </source>
</reference>
<accession>A0ABP3UJ90</accession>
<gene>
    <name evidence="2" type="ORF">GCM10009430_45970</name>
</gene>
<dbReference type="RefSeq" id="WP_343914592.1">
    <property type="nucleotide sequence ID" value="NZ_BAAAGE010000007.1"/>
</dbReference>
<dbReference type="PROSITE" id="PS51257">
    <property type="entry name" value="PROKAR_LIPOPROTEIN"/>
    <property type="match status" value="1"/>
</dbReference>
<dbReference type="InterPro" id="IPR011059">
    <property type="entry name" value="Metal-dep_hydrolase_composite"/>
</dbReference>
<evidence type="ECO:0000313" key="3">
    <source>
        <dbReference type="Proteomes" id="UP001501758"/>
    </source>
</evidence>
<dbReference type="Pfam" id="PF01979">
    <property type="entry name" value="Amidohydro_1"/>
    <property type="match status" value="1"/>
</dbReference>
<dbReference type="Gene3D" id="3.40.50.10910">
    <property type="entry name" value="Amidohydrolase"/>
    <property type="match status" value="1"/>
</dbReference>